<comment type="caution">
    <text evidence="1">The sequence shown here is derived from an EMBL/GenBank/DDBJ whole genome shotgun (WGS) entry which is preliminary data.</text>
</comment>
<evidence type="ECO:0000313" key="1">
    <source>
        <dbReference type="EMBL" id="KAF2074907.1"/>
    </source>
</evidence>
<keyword evidence="2" id="KW-1185">Reference proteome</keyword>
<sequence length="584" mass="65998">MEKIYSRNLVNKIIDLLFSSEKTIGLSNCNDSSYRIYLSNLEYIVSLSLVCKHWCRDVIPNLNLQIRSCHLRDQHKLYRWLTEGVCSDSTLCAPIKARLIIDNINECNLNLSDNINTLVNLDSVGIKKLSISHQMKSNFEIEELQSLSIFYLYDAQVIPYHTKENLKHLSVSHVFAPYQANCSYLINSIVNSTSLASIKLQICLEESLFDILFTNERMLKQLERVQIGSRTVIQESLCNFIKRSSTLKYLSTAGCISNHNSGLFLDSLLQSTSLESIKIHCGGQDDVEVLFKLIVKSKFRSISGFYSNLSTGPSNEHHINYHLESLCLGNNLNFLTSGIFANVSFPRLKKLVICYPEPGVLEDFWRQAPNIETLICRNTLAERINSLLLSHAGNSLFQLKTLNVEVSDRTGSSILIGLNSNITLTSLSYSCSHPDHFTSQFIQSNHPTIKQLQVNQTVTKSLGPAHIELADLPSNTSLESVYYYRSHDGYLPPGAGSSCPRSPIMSLVQSILEKNKTIRNIYFGNYNVDDDYQCSCHPVDWVSLLKNSPIQCIGGIYSNRFDSILSLAYKSVYNSKDYNIKLWN</sequence>
<protein>
    <submittedName>
        <fullName evidence="1">Uncharacterized protein</fullName>
    </submittedName>
</protein>
<proteinExistence type="predicted"/>
<accession>A0A8J4PYJ9</accession>
<dbReference type="Proteomes" id="UP000695562">
    <property type="component" value="Unassembled WGS sequence"/>
</dbReference>
<name>A0A8J4PYJ9_9MYCE</name>
<evidence type="ECO:0000313" key="2">
    <source>
        <dbReference type="Proteomes" id="UP000695562"/>
    </source>
</evidence>
<organism evidence="1 2">
    <name type="scientific">Polysphondylium violaceum</name>
    <dbReference type="NCBI Taxonomy" id="133409"/>
    <lineage>
        <taxon>Eukaryota</taxon>
        <taxon>Amoebozoa</taxon>
        <taxon>Evosea</taxon>
        <taxon>Eumycetozoa</taxon>
        <taxon>Dictyostelia</taxon>
        <taxon>Dictyosteliales</taxon>
        <taxon>Dictyosteliaceae</taxon>
        <taxon>Polysphondylium</taxon>
    </lineage>
</organism>
<reference evidence="1" key="1">
    <citation type="submission" date="2020-01" db="EMBL/GenBank/DDBJ databases">
        <title>Development of genomics and gene disruption for Polysphondylium violaceum indicates a role for the polyketide synthase stlB in stalk morphogenesis.</title>
        <authorList>
            <person name="Narita B."/>
            <person name="Kawabe Y."/>
            <person name="Kin K."/>
            <person name="Saito T."/>
            <person name="Gibbs R."/>
            <person name="Kuspa A."/>
            <person name="Muzny D."/>
            <person name="Queller D."/>
            <person name="Richards S."/>
            <person name="Strassman J."/>
            <person name="Sucgang R."/>
            <person name="Worley K."/>
            <person name="Schaap P."/>
        </authorList>
    </citation>
    <scope>NUCLEOTIDE SEQUENCE</scope>
    <source>
        <strain evidence="1">QSvi11</strain>
    </source>
</reference>
<dbReference type="AlphaFoldDB" id="A0A8J4PYJ9"/>
<gene>
    <name evidence="1" type="ORF">CYY_003784</name>
</gene>
<dbReference type="EMBL" id="AJWJ01000123">
    <property type="protein sequence ID" value="KAF2074907.1"/>
    <property type="molecule type" value="Genomic_DNA"/>
</dbReference>